<evidence type="ECO:0000313" key="2">
    <source>
        <dbReference type="Proteomes" id="UP000199470"/>
    </source>
</evidence>
<protein>
    <submittedName>
        <fullName evidence="1">Uncharacterized protein</fullName>
    </submittedName>
</protein>
<accession>A0A1I4MA44</accession>
<dbReference type="EMBL" id="FOTW01000010">
    <property type="protein sequence ID" value="SFM00192.1"/>
    <property type="molecule type" value="Genomic_DNA"/>
</dbReference>
<sequence>MNSFMNLQSSFKGKARAALLPQGMSYWRPPAGTHSYLYLCDNGDKRIKIFEVYPASGAIALAGLRQLADQLPCDHFRLERTDAALS</sequence>
<gene>
    <name evidence="1" type="ORF">SAMN02982985_02361</name>
</gene>
<proteinExistence type="predicted"/>
<dbReference type="Proteomes" id="UP000199470">
    <property type="component" value="Unassembled WGS sequence"/>
</dbReference>
<dbReference type="OrthoDB" id="9762443at2"/>
<organism evidence="1 2">
    <name type="scientific">Rugamonas rubra</name>
    <dbReference type="NCBI Taxonomy" id="758825"/>
    <lineage>
        <taxon>Bacteria</taxon>
        <taxon>Pseudomonadati</taxon>
        <taxon>Pseudomonadota</taxon>
        <taxon>Betaproteobacteria</taxon>
        <taxon>Burkholderiales</taxon>
        <taxon>Oxalobacteraceae</taxon>
        <taxon>Telluria group</taxon>
        <taxon>Rugamonas</taxon>
    </lineage>
</organism>
<dbReference type="AlphaFoldDB" id="A0A1I4MA44"/>
<name>A0A1I4MA44_9BURK</name>
<keyword evidence="2" id="KW-1185">Reference proteome</keyword>
<reference evidence="1 2" key="1">
    <citation type="submission" date="2016-10" db="EMBL/GenBank/DDBJ databases">
        <authorList>
            <person name="de Groot N.N."/>
        </authorList>
    </citation>
    <scope>NUCLEOTIDE SEQUENCE [LARGE SCALE GENOMIC DNA]</scope>
    <source>
        <strain evidence="1 2">ATCC 43154</strain>
    </source>
</reference>
<evidence type="ECO:0000313" key="1">
    <source>
        <dbReference type="EMBL" id="SFM00192.1"/>
    </source>
</evidence>
<dbReference type="RefSeq" id="WP_093387694.1">
    <property type="nucleotide sequence ID" value="NZ_FOTW01000010.1"/>
</dbReference>
<dbReference type="STRING" id="758825.SAMN02982985_02361"/>